<comment type="caution">
    <text evidence="4">The sequence shown here is derived from an EMBL/GenBank/DDBJ whole genome shotgun (WGS) entry which is preliminary data.</text>
</comment>
<keyword evidence="2 3" id="KW-0804">Transcription</keyword>
<evidence type="ECO:0000313" key="5">
    <source>
        <dbReference type="Proteomes" id="UP000325302"/>
    </source>
</evidence>
<name>A0A5A9W5X7_9GAMM</name>
<dbReference type="EMBL" id="SMRS01000001">
    <property type="protein sequence ID" value="KAA0876177.1"/>
    <property type="molecule type" value="Genomic_DNA"/>
</dbReference>
<dbReference type="AlphaFoldDB" id="A0A5A9W5X7"/>
<accession>A0A5A9W5X7</accession>
<sequence length="159" mass="18357">MLEKCRNAKERWGGVSRIIDHWLEQRQSLISAFIRLPEHKLGDELNQKLAEFCAELIDYMSSGHFEVYEQLLREGNDFQDGSLEIAQALLPGIQPSTDAGLDFNDRYNGFEQPTLREIHEFANDLSRLGEHLEERFEIEDQLIEHLHTAHRDLVAGVDA</sequence>
<dbReference type="InterPro" id="IPR038309">
    <property type="entry name" value="Rsd/AlgQ_sf"/>
</dbReference>
<keyword evidence="5" id="KW-1185">Reference proteome</keyword>
<dbReference type="Gene3D" id="1.20.120.1370">
    <property type="entry name" value="Regulator of RNA polymerase sigma(70) subunit, domain 4"/>
    <property type="match status" value="1"/>
</dbReference>
<dbReference type="PIRSF" id="PIRSF016548">
    <property type="entry name" value="Rsd_AlgQ"/>
    <property type="match status" value="1"/>
</dbReference>
<gene>
    <name evidence="4" type="ORF">E1H14_00070</name>
</gene>
<dbReference type="NCBIfam" id="NF008723">
    <property type="entry name" value="PRK11718.1"/>
    <property type="match status" value="1"/>
</dbReference>
<reference evidence="4 5" key="1">
    <citation type="submission" date="2019-03" db="EMBL/GenBank/DDBJ databases">
        <title>Nitrincola sp. nov. isolated from an Indian soda lake.</title>
        <authorList>
            <person name="Joshi A."/>
            <person name="Thite S.V."/>
            <person name="Joseph N."/>
            <person name="Dhotre D."/>
            <person name="Moorthy M."/>
            <person name="Shouche Y.S."/>
        </authorList>
    </citation>
    <scope>NUCLEOTIDE SEQUENCE [LARGE SCALE GENOMIC DNA]</scope>
    <source>
        <strain evidence="4 5">MEB193</strain>
    </source>
</reference>
<evidence type="ECO:0000256" key="3">
    <source>
        <dbReference type="RuleBase" id="RU004409"/>
    </source>
</evidence>
<dbReference type="GO" id="GO:0006355">
    <property type="term" value="P:regulation of DNA-templated transcription"/>
    <property type="evidence" value="ECO:0007669"/>
    <property type="project" value="InterPro"/>
</dbReference>
<dbReference type="InterPro" id="IPR007448">
    <property type="entry name" value="Sigma70_reg_Rsd_AlgQ"/>
</dbReference>
<keyword evidence="1 3" id="KW-0805">Transcription regulation</keyword>
<evidence type="ECO:0000256" key="1">
    <source>
        <dbReference type="ARBA" id="ARBA00023015"/>
    </source>
</evidence>
<proteinExistence type="inferred from homology"/>
<dbReference type="OrthoDB" id="5567237at2"/>
<organism evidence="4 5">
    <name type="scientific">Nitrincola tapanii</name>
    <dbReference type="NCBI Taxonomy" id="1708751"/>
    <lineage>
        <taxon>Bacteria</taxon>
        <taxon>Pseudomonadati</taxon>
        <taxon>Pseudomonadota</taxon>
        <taxon>Gammaproteobacteria</taxon>
        <taxon>Oceanospirillales</taxon>
        <taxon>Oceanospirillaceae</taxon>
        <taxon>Nitrincola</taxon>
    </lineage>
</organism>
<dbReference type="RefSeq" id="WP_149389431.1">
    <property type="nucleotide sequence ID" value="NZ_SMRS01000001.1"/>
</dbReference>
<evidence type="ECO:0000313" key="4">
    <source>
        <dbReference type="EMBL" id="KAA0876177.1"/>
    </source>
</evidence>
<dbReference type="Pfam" id="PF04353">
    <property type="entry name" value="Rsd_AlgQ"/>
    <property type="match status" value="1"/>
</dbReference>
<comment type="similarity">
    <text evidence="3">Belongs to the Rsd/AlgQ family.</text>
</comment>
<protein>
    <submittedName>
        <fullName evidence="4">Sigma D regulator</fullName>
    </submittedName>
</protein>
<evidence type="ECO:0000256" key="2">
    <source>
        <dbReference type="ARBA" id="ARBA00023163"/>
    </source>
</evidence>
<dbReference type="Proteomes" id="UP000325302">
    <property type="component" value="Unassembled WGS sequence"/>
</dbReference>